<dbReference type="Gene3D" id="2.60.40.3230">
    <property type="match status" value="1"/>
</dbReference>
<dbReference type="Proteomes" id="UP000480684">
    <property type="component" value="Unassembled WGS sequence"/>
</dbReference>
<reference evidence="1 2" key="1">
    <citation type="submission" date="2020-02" db="EMBL/GenBank/DDBJ databases">
        <authorList>
            <person name="Dziuba M."/>
            <person name="Kuznetsov B."/>
            <person name="Mardanov A."/>
            <person name="Ravin N."/>
            <person name="Grouzdev D."/>
        </authorList>
    </citation>
    <scope>NUCLEOTIDE SEQUENCE [LARGE SCALE GENOMIC DNA]</scope>
    <source>
        <strain evidence="1 2">SpK</strain>
    </source>
</reference>
<sequence>MAGLAGIAALGGCTQVQEPAPICNMAGIAAQRQLVALPAAAPNEPSPLLEMPLNSVSITDYTVMNKLFVRNVVAQRTPTGTVKVVSQIVNCTDYPLNVEARTQFYDQAQAPSEQVSAWKRLNLAPRTFNTYSENSIGTRTVQYYMVELKETR</sequence>
<evidence type="ECO:0008006" key="3">
    <source>
        <dbReference type="Google" id="ProtNLM"/>
    </source>
</evidence>
<dbReference type="InterPro" id="IPR038483">
    <property type="entry name" value="YcfL-like_sf"/>
</dbReference>
<protein>
    <recommendedName>
        <fullName evidence="3">DUF1425 domain-containing protein</fullName>
    </recommendedName>
</protein>
<dbReference type="AlphaFoldDB" id="A0A7C9UWV7"/>
<name>A0A7C9UWV7_9PROT</name>
<gene>
    <name evidence="1" type="ORF">G4223_09850</name>
</gene>
<dbReference type="EMBL" id="JAAIYP010000037">
    <property type="protein sequence ID" value="NFV80412.1"/>
    <property type="molecule type" value="Genomic_DNA"/>
</dbReference>
<comment type="caution">
    <text evidence="1">The sequence shown here is derived from an EMBL/GenBank/DDBJ whole genome shotgun (WGS) entry which is preliminary data.</text>
</comment>
<evidence type="ECO:0000313" key="1">
    <source>
        <dbReference type="EMBL" id="NFV80412.1"/>
    </source>
</evidence>
<keyword evidence="2" id="KW-1185">Reference proteome</keyword>
<proteinExistence type="predicted"/>
<accession>A0A7C9UWV7</accession>
<organism evidence="1 2">
    <name type="scientific">Magnetospirillum aberrantis SpK</name>
    <dbReference type="NCBI Taxonomy" id="908842"/>
    <lineage>
        <taxon>Bacteria</taxon>
        <taxon>Pseudomonadati</taxon>
        <taxon>Pseudomonadota</taxon>
        <taxon>Alphaproteobacteria</taxon>
        <taxon>Rhodospirillales</taxon>
        <taxon>Rhodospirillaceae</taxon>
        <taxon>Magnetospirillum</taxon>
    </lineage>
</organism>
<evidence type="ECO:0000313" key="2">
    <source>
        <dbReference type="Proteomes" id="UP000480684"/>
    </source>
</evidence>